<evidence type="ECO:0000313" key="7">
    <source>
        <dbReference type="EMBL" id="CAI8015705.1"/>
    </source>
</evidence>
<dbReference type="NCBIfam" id="TIGR02273">
    <property type="entry name" value="16S_RimM"/>
    <property type="match status" value="1"/>
</dbReference>
<dbReference type="GO" id="GO:0005840">
    <property type="term" value="C:ribosome"/>
    <property type="evidence" value="ECO:0007669"/>
    <property type="project" value="InterPro"/>
</dbReference>
<protein>
    <submittedName>
        <fullName evidence="7">Ribosome maturation factor RimM</fullName>
    </submittedName>
</protein>
<dbReference type="InterPro" id="IPR056792">
    <property type="entry name" value="PRC_RimM"/>
</dbReference>
<keyword evidence="3" id="KW-0698">rRNA processing</keyword>
<dbReference type="SUPFAM" id="SSF50346">
    <property type="entry name" value="PRC-barrel domain"/>
    <property type="match status" value="1"/>
</dbReference>
<evidence type="ECO:0000259" key="5">
    <source>
        <dbReference type="Pfam" id="PF01782"/>
    </source>
</evidence>
<dbReference type="PANTHER" id="PTHR33692:SF1">
    <property type="entry name" value="RIBOSOME MATURATION FACTOR RIMM"/>
    <property type="match status" value="1"/>
</dbReference>
<dbReference type="InterPro" id="IPR011961">
    <property type="entry name" value="RimM"/>
</dbReference>
<keyword evidence="1" id="KW-0963">Cytoplasm</keyword>
<name>A0AA35RQ74_GEOBA</name>
<reference evidence="7" key="1">
    <citation type="submission" date="2023-03" db="EMBL/GenBank/DDBJ databases">
        <authorList>
            <person name="Steffen K."/>
            <person name="Cardenas P."/>
        </authorList>
    </citation>
    <scope>NUCLEOTIDE SEQUENCE</scope>
</reference>
<evidence type="ECO:0000313" key="8">
    <source>
        <dbReference type="Proteomes" id="UP001174909"/>
    </source>
</evidence>
<sequence length="168" mass="18250">MSAKQESPVIVGKIRSAWGLRGDVGVEVLSDAPERFAVGSVLWLKGKPTRVEHARKSKRGVTVKLDAANNRTQAEALRGEDLTVLLDQVERLPDGTYYHFQILGVRVLTDDGEQLGSVSEIIVTGGNDVYVVHQEGRRDILIPALPDVVLDVNLDTATMLVDLPDGLA</sequence>
<dbReference type="SUPFAM" id="SSF50447">
    <property type="entry name" value="Translation proteins"/>
    <property type="match status" value="1"/>
</dbReference>
<feature type="domain" description="RimM N-terminal" evidence="5">
    <location>
        <begin position="11"/>
        <end position="85"/>
    </location>
</feature>
<dbReference type="HAMAP" id="MF_00014">
    <property type="entry name" value="Ribosome_mat_RimM"/>
    <property type="match status" value="1"/>
</dbReference>
<dbReference type="InterPro" id="IPR011033">
    <property type="entry name" value="PRC_barrel-like_sf"/>
</dbReference>
<feature type="domain" description="Ribosome maturation factor RimM PRC barrel" evidence="6">
    <location>
        <begin position="100"/>
        <end position="167"/>
    </location>
</feature>
<dbReference type="InterPro" id="IPR036976">
    <property type="entry name" value="RimM_N_sf"/>
</dbReference>
<evidence type="ECO:0000256" key="3">
    <source>
        <dbReference type="ARBA" id="ARBA00022552"/>
    </source>
</evidence>
<dbReference type="GO" id="GO:0043022">
    <property type="term" value="F:ribosome binding"/>
    <property type="evidence" value="ECO:0007669"/>
    <property type="project" value="InterPro"/>
</dbReference>
<keyword evidence="4" id="KW-0143">Chaperone</keyword>
<gene>
    <name evidence="7" type="ORF">GBAR_LOCUS9689</name>
</gene>
<comment type="caution">
    <text evidence="7">The sequence shown here is derived from an EMBL/GenBank/DDBJ whole genome shotgun (WGS) entry which is preliminary data.</text>
</comment>
<keyword evidence="2" id="KW-0690">Ribosome biogenesis</keyword>
<dbReference type="EMBL" id="CASHTH010001466">
    <property type="protein sequence ID" value="CAI8015705.1"/>
    <property type="molecule type" value="Genomic_DNA"/>
</dbReference>
<dbReference type="InterPro" id="IPR009000">
    <property type="entry name" value="Transl_B-barrel_sf"/>
</dbReference>
<dbReference type="Proteomes" id="UP001174909">
    <property type="component" value="Unassembled WGS sequence"/>
</dbReference>
<dbReference type="GO" id="GO:0006364">
    <property type="term" value="P:rRNA processing"/>
    <property type="evidence" value="ECO:0007669"/>
    <property type="project" value="UniProtKB-KW"/>
</dbReference>
<dbReference type="Pfam" id="PF01782">
    <property type="entry name" value="RimM"/>
    <property type="match status" value="1"/>
</dbReference>
<dbReference type="Pfam" id="PF24986">
    <property type="entry name" value="PRC_RimM"/>
    <property type="match status" value="1"/>
</dbReference>
<evidence type="ECO:0000259" key="6">
    <source>
        <dbReference type="Pfam" id="PF24986"/>
    </source>
</evidence>
<dbReference type="PANTHER" id="PTHR33692">
    <property type="entry name" value="RIBOSOME MATURATION FACTOR RIMM"/>
    <property type="match status" value="1"/>
</dbReference>
<evidence type="ECO:0000256" key="1">
    <source>
        <dbReference type="ARBA" id="ARBA00022490"/>
    </source>
</evidence>
<dbReference type="Gene3D" id="2.40.30.60">
    <property type="entry name" value="RimM"/>
    <property type="match status" value="1"/>
</dbReference>
<proteinExistence type="inferred from homology"/>
<evidence type="ECO:0000256" key="4">
    <source>
        <dbReference type="ARBA" id="ARBA00023186"/>
    </source>
</evidence>
<evidence type="ECO:0000256" key="2">
    <source>
        <dbReference type="ARBA" id="ARBA00022517"/>
    </source>
</evidence>
<dbReference type="InterPro" id="IPR002676">
    <property type="entry name" value="RimM_N"/>
</dbReference>
<dbReference type="Gene3D" id="2.30.30.240">
    <property type="entry name" value="PRC-barrel domain"/>
    <property type="match status" value="1"/>
</dbReference>
<keyword evidence="8" id="KW-1185">Reference proteome</keyword>
<dbReference type="AlphaFoldDB" id="A0AA35RQ74"/>
<organism evidence="7 8">
    <name type="scientific">Geodia barretti</name>
    <name type="common">Barrett's horny sponge</name>
    <dbReference type="NCBI Taxonomy" id="519541"/>
    <lineage>
        <taxon>Eukaryota</taxon>
        <taxon>Metazoa</taxon>
        <taxon>Porifera</taxon>
        <taxon>Demospongiae</taxon>
        <taxon>Heteroscleromorpha</taxon>
        <taxon>Tetractinellida</taxon>
        <taxon>Astrophorina</taxon>
        <taxon>Geodiidae</taxon>
        <taxon>Geodia</taxon>
    </lineage>
</organism>
<accession>A0AA35RQ74</accession>